<dbReference type="GO" id="GO:0004370">
    <property type="term" value="F:glycerol kinase activity"/>
    <property type="evidence" value="ECO:0007669"/>
    <property type="project" value="TreeGrafter"/>
</dbReference>
<dbReference type="PROSITE" id="PS00933">
    <property type="entry name" value="FGGY_KINASES_1"/>
    <property type="match status" value="1"/>
</dbReference>
<dbReference type="InterPro" id="IPR043129">
    <property type="entry name" value="ATPase_NBD"/>
</dbReference>
<proteinExistence type="inferred from homology"/>
<dbReference type="OrthoDB" id="9805576at2"/>
<feature type="domain" description="Carbohydrate kinase FGGY N-terminal" evidence="8">
    <location>
        <begin position="3"/>
        <end position="245"/>
    </location>
</feature>
<evidence type="ECO:0000256" key="6">
    <source>
        <dbReference type="ARBA" id="ARBA00043149"/>
    </source>
</evidence>
<dbReference type="InterPro" id="IPR018483">
    <property type="entry name" value="Carb_kinase_FGGY_CS"/>
</dbReference>
<dbReference type="GO" id="GO:0005829">
    <property type="term" value="C:cytosol"/>
    <property type="evidence" value="ECO:0007669"/>
    <property type="project" value="TreeGrafter"/>
</dbReference>
<evidence type="ECO:0000256" key="7">
    <source>
        <dbReference type="RuleBase" id="RU003733"/>
    </source>
</evidence>
<evidence type="ECO:0000256" key="2">
    <source>
        <dbReference type="ARBA" id="ARBA00022679"/>
    </source>
</evidence>
<comment type="similarity">
    <text evidence="1 7">Belongs to the FGGY kinase family.</text>
</comment>
<evidence type="ECO:0000259" key="9">
    <source>
        <dbReference type="Pfam" id="PF02782"/>
    </source>
</evidence>
<dbReference type="InterPro" id="IPR018484">
    <property type="entry name" value="FGGY_N"/>
</dbReference>
<evidence type="ECO:0000256" key="3">
    <source>
        <dbReference type="ARBA" id="ARBA00022741"/>
    </source>
</evidence>
<dbReference type="CDD" id="cd07769">
    <property type="entry name" value="ASKHA_NBD_FGGY_GK"/>
    <property type="match status" value="1"/>
</dbReference>
<organism evidence="10 11">
    <name type="scientific">Acetatifactor muris</name>
    <dbReference type="NCBI Taxonomy" id="879566"/>
    <lineage>
        <taxon>Bacteria</taxon>
        <taxon>Bacillati</taxon>
        <taxon>Bacillota</taxon>
        <taxon>Clostridia</taxon>
        <taxon>Lachnospirales</taxon>
        <taxon>Lachnospiraceae</taxon>
        <taxon>Acetatifactor</taxon>
    </lineage>
</organism>
<dbReference type="SUPFAM" id="SSF53067">
    <property type="entry name" value="Actin-like ATPase domain"/>
    <property type="match status" value="2"/>
</dbReference>
<keyword evidence="5" id="KW-0067">ATP-binding</keyword>
<evidence type="ECO:0000256" key="4">
    <source>
        <dbReference type="ARBA" id="ARBA00022777"/>
    </source>
</evidence>
<dbReference type="InterPro" id="IPR018485">
    <property type="entry name" value="FGGY_C"/>
</dbReference>
<feature type="domain" description="Carbohydrate kinase FGGY C-terminal" evidence="9">
    <location>
        <begin position="255"/>
        <end position="443"/>
    </location>
</feature>
<keyword evidence="11" id="KW-1185">Reference proteome</keyword>
<dbReference type="RefSeq" id="WP_103241425.1">
    <property type="nucleotide sequence ID" value="NZ_JANJZD010000025.1"/>
</dbReference>
<gene>
    <name evidence="10" type="primary">glpK_2</name>
    <name evidence="10" type="ORF">AMURIS_04182</name>
</gene>
<sequence>MKYIIGIDQSTQGTKAVLFDGDGAVVYRADVPHRQIVNEKGWVSHDPEEIYRNVIRAVRKAVEESGISREQLAAVGISNQRETTVLWDDRGCPLNHAIVWQCNRAETVVERLKDSGDTVCERSGIPLSAYFPAAKMAWLMENVVSGLSGDTKLHFGTVDSWLLYRLTKNHLYKTDYSNASRTQLFNLQTLTWDSELCRLFGIPMEALPEVCDSNSCFGTTDFEGLLEKEIPILSMLGDSHGALFGQGCHESGMVKTTYGTGSSVMMNIGENFVRSQNGLATSLAWGIDGRVTYVLEGNINYTGAVITWLKEDVGLIASPGETEGLALQANSADTCILVPAFTGLSAPYWKGDAKAVLAGMSRTTGRAEIVRAALDSIAFQVTDVLKAMEQDSGCGLQELRTDGGPTKNKYLMQMQSDLADVKVSAAGQEELSAMGAAYLAGLTAGIYRRESLFSRMEYRTYAPEMPEEIREAKYAAWKKAVSMTF</sequence>
<dbReference type="Pfam" id="PF00370">
    <property type="entry name" value="FGGY_N"/>
    <property type="match status" value="1"/>
</dbReference>
<dbReference type="Gene3D" id="3.30.420.40">
    <property type="match status" value="2"/>
</dbReference>
<evidence type="ECO:0000259" key="8">
    <source>
        <dbReference type="Pfam" id="PF00370"/>
    </source>
</evidence>
<dbReference type="InterPro" id="IPR000577">
    <property type="entry name" value="Carb_kinase_FGGY"/>
</dbReference>
<dbReference type="PIRSF" id="PIRSF000538">
    <property type="entry name" value="GlpK"/>
    <property type="match status" value="1"/>
</dbReference>
<keyword evidence="4 7" id="KW-0418">Kinase</keyword>
<evidence type="ECO:0000313" key="10">
    <source>
        <dbReference type="EMBL" id="SOY31439.1"/>
    </source>
</evidence>
<accession>A0A2K4ZLS7</accession>
<dbReference type="EMBL" id="OFSM01000025">
    <property type="protein sequence ID" value="SOY31439.1"/>
    <property type="molecule type" value="Genomic_DNA"/>
</dbReference>
<dbReference type="GO" id="GO:0005524">
    <property type="term" value="F:ATP binding"/>
    <property type="evidence" value="ECO:0007669"/>
    <property type="project" value="UniProtKB-KW"/>
</dbReference>
<evidence type="ECO:0000256" key="5">
    <source>
        <dbReference type="ARBA" id="ARBA00022840"/>
    </source>
</evidence>
<evidence type="ECO:0000256" key="1">
    <source>
        <dbReference type="ARBA" id="ARBA00009156"/>
    </source>
</evidence>
<name>A0A2K4ZLS7_9FIRM</name>
<dbReference type="NCBIfam" id="NF000756">
    <property type="entry name" value="PRK00047.1"/>
    <property type="match status" value="1"/>
</dbReference>
<dbReference type="Proteomes" id="UP000236311">
    <property type="component" value="Unassembled WGS sequence"/>
</dbReference>
<dbReference type="PROSITE" id="PS00445">
    <property type="entry name" value="FGGY_KINASES_2"/>
    <property type="match status" value="1"/>
</dbReference>
<keyword evidence="3" id="KW-0547">Nucleotide-binding</keyword>
<evidence type="ECO:0000313" key="11">
    <source>
        <dbReference type="Proteomes" id="UP000236311"/>
    </source>
</evidence>
<dbReference type="PANTHER" id="PTHR10196">
    <property type="entry name" value="SUGAR KINASE"/>
    <property type="match status" value="1"/>
</dbReference>
<protein>
    <recommendedName>
        <fullName evidence="6">ATP:glycerol 3-phosphotransferase</fullName>
    </recommendedName>
</protein>
<dbReference type="Pfam" id="PF02782">
    <property type="entry name" value="FGGY_C"/>
    <property type="match status" value="1"/>
</dbReference>
<dbReference type="PANTHER" id="PTHR10196:SF69">
    <property type="entry name" value="GLYCEROL KINASE"/>
    <property type="match status" value="1"/>
</dbReference>
<dbReference type="GO" id="GO:0019563">
    <property type="term" value="P:glycerol catabolic process"/>
    <property type="evidence" value="ECO:0007669"/>
    <property type="project" value="TreeGrafter"/>
</dbReference>
<reference evidence="10 11" key="1">
    <citation type="submission" date="2018-01" db="EMBL/GenBank/DDBJ databases">
        <authorList>
            <person name="Gaut B.S."/>
            <person name="Morton B.R."/>
            <person name="Clegg M.T."/>
            <person name="Duvall M.R."/>
        </authorList>
    </citation>
    <scope>NUCLEOTIDE SEQUENCE [LARGE SCALE GENOMIC DNA]</scope>
    <source>
        <strain evidence="10">GP69</strain>
    </source>
</reference>
<dbReference type="AlphaFoldDB" id="A0A2K4ZLS7"/>
<keyword evidence="2 7" id="KW-0808">Transferase</keyword>